<gene>
    <name evidence="3" type="ORF">AUJ59_00595</name>
</gene>
<organism evidence="3 4">
    <name type="scientific">Candidatus Beckwithbacteria bacterium CG1_02_47_37</name>
    <dbReference type="NCBI Taxonomy" id="1805034"/>
    <lineage>
        <taxon>Bacteria</taxon>
        <taxon>Candidatus Beckwithiibacteriota</taxon>
    </lineage>
</organism>
<evidence type="ECO:0000313" key="4">
    <source>
        <dbReference type="Proteomes" id="UP000183144"/>
    </source>
</evidence>
<dbReference type="Proteomes" id="UP000183144">
    <property type="component" value="Unassembled WGS sequence"/>
</dbReference>
<dbReference type="Gene3D" id="3.40.1350.10">
    <property type="match status" value="1"/>
</dbReference>
<dbReference type="PANTHER" id="PTHR34039">
    <property type="entry name" value="UPF0102 PROTEIN YRAN"/>
    <property type="match status" value="1"/>
</dbReference>
<dbReference type="SUPFAM" id="SSF52980">
    <property type="entry name" value="Restriction endonuclease-like"/>
    <property type="match status" value="1"/>
</dbReference>
<sequence length="134" mass="15590">MRQDNKKVGAIGEDAAAQLLRKKGYQILERNFRTRWGEIDIIARGKWKGRTLPLTLFVEVKTKTGDQYGEPWEMINMRKWQQVKNMAQVYLTKNGLGEVPCRIDVIGVWLDLDHEVEKIKHWENVTGLDLIGRV</sequence>
<reference evidence="3 4" key="1">
    <citation type="journal article" date="2016" name="Environ. Microbiol.">
        <title>Genomic resolution of a cold subsurface aquifer community provides metabolic insights for novel microbes adapted to high CO concentrations.</title>
        <authorList>
            <person name="Probst A.J."/>
            <person name="Castelle C.J."/>
            <person name="Singh A."/>
            <person name="Brown C.T."/>
            <person name="Anantharaman K."/>
            <person name="Sharon I."/>
            <person name="Hug L.A."/>
            <person name="Burstein D."/>
            <person name="Emerson J.B."/>
            <person name="Thomas B.C."/>
            <person name="Banfield J.F."/>
        </authorList>
    </citation>
    <scope>NUCLEOTIDE SEQUENCE [LARGE SCALE GENOMIC DNA]</scope>
    <source>
        <strain evidence="3">CG1_02_47_37</strain>
    </source>
</reference>
<dbReference type="HAMAP" id="MF_00048">
    <property type="entry name" value="UPF0102"/>
    <property type="match status" value="1"/>
</dbReference>
<dbReference type="AlphaFoldDB" id="A0A1J4RR46"/>
<dbReference type="InterPro" id="IPR003509">
    <property type="entry name" value="UPF0102_YraN-like"/>
</dbReference>
<evidence type="ECO:0000256" key="2">
    <source>
        <dbReference type="HAMAP-Rule" id="MF_00048"/>
    </source>
</evidence>
<evidence type="ECO:0000256" key="1">
    <source>
        <dbReference type="ARBA" id="ARBA00006738"/>
    </source>
</evidence>
<dbReference type="CDD" id="cd20736">
    <property type="entry name" value="PoNe_Nuclease"/>
    <property type="match status" value="1"/>
</dbReference>
<proteinExistence type="inferred from homology"/>
<evidence type="ECO:0000313" key="3">
    <source>
        <dbReference type="EMBL" id="OIN89843.1"/>
    </source>
</evidence>
<dbReference type="EMBL" id="MNUI01000013">
    <property type="protein sequence ID" value="OIN89843.1"/>
    <property type="molecule type" value="Genomic_DNA"/>
</dbReference>
<dbReference type="Pfam" id="PF02021">
    <property type="entry name" value="UPF0102"/>
    <property type="match status" value="1"/>
</dbReference>
<accession>A0A1J4RR46</accession>
<comment type="caution">
    <text evidence="3">The sequence shown here is derived from an EMBL/GenBank/DDBJ whole genome shotgun (WGS) entry which is preliminary data.</text>
</comment>
<dbReference type="STRING" id="1805034.AUJ59_00595"/>
<comment type="similarity">
    <text evidence="1 2">Belongs to the UPF0102 family.</text>
</comment>
<protein>
    <recommendedName>
        <fullName evidence="2">UPF0102 protein AUJ59_00595</fullName>
    </recommendedName>
</protein>
<dbReference type="InterPro" id="IPR011335">
    <property type="entry name" value="Restrct_endonuc-II-like"/>
</dbReference>
<name>A0A1J4RR46_9BACT</name>
<dbReference type="GO" id="GO:0003676">
    <property type="term" value="F:nucleic acid binding"/>
    <property type="evidence" value="ECO:0007669"/>
    <property type="project" value="InterPro"/>
</dbReference>
<dbReference type="PANTHER" id="PTHR34039:SF1">
    <property type="entry name" value="UPF0102 PROTEIN YRAN"/>
    <property type="match status" value="1"/>
</dbReference>
<dbReference type="InterPro" id="IPR011856">
    <property type="entry name" value="tRNA_endonuc-like_dom_sf"/>
</dbReference>